<accession>A0ACB7ZSG6</accession>
<keyword evidence="2" id="KW-1185">Reference proteome</keyword>
<organism evidence="1 2">
    <name type="scientific">Hygrophoropsis aurantiaca</name>
    <dbReference type="NCBI Taxonomy" id="72124"/>
    <lineage>
        <taxon>Eukaryota</taxon>
        <taxon>Fungi</taxon>
        <taxon>Dikarya</taxon>
        <taxon>Basidiomycota</taxon>
        <taxon>Agaricomycotina</taxon>
        <taxon>Agaricomycetes</taxon>
        <taxon>Agaricomycetidae</taxon>
        <taxon>Boletales</taxon>
        <taxon>Coniophorineae</taxon>
        <taxon>Hygrophoropsidaceae</taxon>
        <taxon>Hygrophoropsis</taxon>
    </lineage>
</organism>
<name>A0ACB7ZSG6_9AGAM</name>
<gene>
    <name evidence="1" type="ORF">BJ138DRAFT_1167082</name>
</gene>
<evidence type="ECO:0000313" key="2">
    <source>
        <dbReference type="Proteomes" id="UP000790377"/>
    </source>
</evidence>
<reference evidence="1" key="1">
    <citation type="journal article" date="2021" name="New Phytol.">
        <title>Evolutionary innovations through gain and loss of genes in the ectomycorrhizal Boletales.</title>
        <authorList>
            <person name="Wu G."/>
            <person name="Miyauchi S."/>
            <person name="Morin E."/>
            <person name="Kuo A."/>
            <person name="Drula E."/>
            <person name="Varga T."/>
            <person name="Kohler A."/>
            <person name="Feng B."/>
            <person name="Cao Y."/>
            <person name="Lipzen A."/>
            <person name="Daum C."/>
            <person name="Hundley H."/>
            <person name="Pangilinan J."/>
            <person name="Johnson J."/>
            <person name="Barry K."/>
            <person name="LaButti K."/>
            <person name="Ng V."/>
            <person name="Ahrendt S."/>
            <person name="Min B."/>
            <person name="Choi I.G."/>
            <person name="Park H."/>
            <person name="Plett J.M."/>
            <person name="Magnuson J."/>
            <person name="Spatafora J.W."/>
            <person name="Nagy L.G."/>
            <person name="Henrissat B."/>
            <person name="Grigoriev I.V."/>
            <person name="Yang Z.L."/>
            <person name="Xu J."/>
            <person name="Martin F.M."/>
        </authorList>
    </citation>
    <scope>NUCLEOTIDE SEQUENCE</scope>
    <source>
        <strain evidence="1">ATCC 28755</strain>
    </source>
</reference>
<dbReference type="EMBL" id="MU268594">
    <property type="protein sequence ID" value="KAH7904135.1"/>
    <property type="molecule type" value="Genomic_DNA"/>
</dbReference>
<sequence>MKTLRLFQRLCGENASKGVFFVATHWSAASSEAKQTHEFKSEREIEEEREDELKKRFFSSMLGHGATCERFLRTHESAWAIVDLIINKGAPVETLQIQEELVDLRIPLRKTSAGASLHGELGEKFDNQDMQRLKQSLGEEEYRELKKILKNSSALLQVPFHIKLMKRFGLGS</sequence>
<protein>
    <submittedName>
        <fullName evidence="1">Uncharacterized protein</fullName>
    </submittedName>
</protein>
<proteinExistence type="predicted"/>
<comment type="caution">
    <text evidence="1">The sequence shown here is derived from an EMBL/GenBank/DDBJ whole genome shotgun (WGS) entry which is preliminary data.</text>
</comment>
<evidence type="ECO:0000313" key="1">
    <source>
        <dbReference type="EMBL" id="KAH7904135.1"/>
    </source>
</evidence>
<dbReference type="Proteomes" id="UP000790377">
    <property type="component" value="Unassembled WGS sequence"/>
</dbReference>